<gene>
    <name evidence="1" type="ORF">FHW20_004842</name>
</gene>
<protein>
    <submittedName>
        <fullName evidence="1">Uncharacterized protein</fullName>
    </submittedName>
</protein>
<evidence type="ECO:0000313" key="2">
    <source>
        <dbReference type="Proteomes" id="UP000578622"/>
    </source>
</evidence>
<reference evidence="1 2" key="1">
    <citation type="submission" date="2020-07" db="EMBL/GenBank/DDBJ databases">
        <title>Genomic Encyclopedia of Type Strains, Phase IV (KMG-V): Genome sequencing to study the core and pangenomes of soil and plant-associated prokaryotes.</title>
        <authorList>
            <person name="Whitman W."/>
        </authorList>
    </citation>
    <scope>NUCLEOTIDE SEQUENCE [LARGE SCALE GENOMIC DNA]</scope>
    <source>
        <strain evidence="1 2">RH4WT92</strain>
    </source>
</reference>
<dbReference type="Proteomes" id="UP000578622">
    <property type="component" value="Unassembled WGS sequence"/>
</dbReference>
<sequence length="56" mass="5677">MLGPKQAGDYPDRDIDCQEAVSQGITDLVEQATLAGGSEAEAASALSGKDILVSAI</sequence>
<keyword evidence="2" id="KW-1185">Reference proteome</keyword>
<evidence type="ECO:0000313" key="1">
    <source>
        <dbReference type="EMBL" id="MBA8853856.1"/>
    </source>
</evidence>
<name>A0ABR6AWL8_9HYPH</name>
<dbReference type="RefSeq" id="WP_247880721.1">
    <property type="nucleotide sequence ID" value="NZ_JACGXG010000022.1"/>
</dbReference>
<accession>A0ABR6AWL8</accession>
<comment type="caution">
    <text evidence="1">The sequence shown here is derived from an EMBL/GenBank/DDBJ whole genome shotgun (WGS) entry which is preliminary data.</text>
</comment>
<dbReference type="EMBL" id="JACGXG010000022">
    <property type="protein sequence ID" value="MBA8853856.1"/>
    <property type="molecule type" value="Genomic_DNA"/>
</dbReference>
<organism evidence="1 2">
    <name type="scientific">Brucella intermedia</name>
    <dbReference type="NCBI Taxonomy" id="94625"/>
    <lineage>
        <taxon>Bacteria</taxon>
        <taxon>Pseudomonadati</taxon>
        <taxon>Pseudomonadota</taxon>
        <taxon>Alphaproteobacteria</taxon>
        <taxon>Hyphomicrobiales</taxon>
        <taxon>Brucellaceae</taxon>
        <taxon>Brucella/Ochrobactrum group</taxon>
        <taxon>Brucella</taxon>
    </lineage>
</organism>
<proteinExistence type="predicted"/>